<dbReference type="PATRIC" id="fig|2041.4.peg.1269"/>
<name>A0A0U4CME5_9ACTN</name>
<dbReference type="KEGG" id="aer:AERYTH_06075"/>
<feature type="domain" description="DUF7927" evidence="3">
    <location>
        <begin position="263"/>
        <end position="395"/>
    </location>
</feature>
<dbReference type="InterPro" id="IPR057687">
    <property type="entry name" value="DUF7927"/>
</dbReference>
<evidence type="ECO:0000256" key="1">
    <source>
        <dbReference type="SAM" id="MobiDB-lite"/>
    </source>
</evidence>
<feature type="domain" description="DUF7927" evidence="3">
    <location>
        <begin position="533"/>
        <end position="662"/>
    </location>
</feature>
<keyword evidence="5" id="KW-1185">Reference proteome</keyword>
<evidence type="ECO:0000313" key="4">
    <source>
        <dbReference type="EMBL" id="ALX04294.1"/>
    </source>
</evidence>
<dbReference type="STRING" id="2041.AERYTH_06075"/>
<reference evidence="4 5" key="1">
    <citation type="journal article" date="1991" name="Int. J. Syst. Bacteriol.">
        <title>Description of the erythromycin-producing bacterium Arthrobacter sp. strain NRRL B-3381 as Aeromicrobium erythreum gen. nov., sp. nov.</title>
        <authorList>
            <person name="Miller E.S."/>
            <person name="Woese C.R."/>
            <person name="Brenner S."/>
        </authorList>
    </citation>
    <scope>NUCLEOTIDE SEQUENCE [LARGE SCALE GENOMIC DNA]</scope>
    <source>
        <strain evidence="4 5">AR18</strain>
    </source>
</reference>
<dbReference type="EMBL" id="CP011502">
    <property type="protein sequence ID" value="ALX04294.1"/>
    <property type="molecule type" value="Genomic_DNA"/>
</dbReference>
<dbReference type="Pfam" id="PF25549">
    <property type="entry name" value="DUF7927"/>
    <property type="match status" value="5"/>
</dbReference>
<dbReference type="RefSeq" id="WP_067855969.1">
    <property type="nucleotide sequence ID" value="NZ_CP011502.1"/>
</dbReference>
<proteinExistence type="predicted"/>
<keyword evidence="2" id="KW-1133">Transmembrane helix</keyword>
<protein>
    <recommendedName>
        <fullName evidence="3">DUF7927 domain-containing protein</fullName>
    </recommendedName>
</protein>
<feature type="domain" description="DUF7927" evidence="3">
    <location>
        <begin position="119"/>
        <end position="242"/>
    </location>
</feature>
<evidence type="ECO:0000313" key="5">
    <source>
        <dbReference type="Proteomes" id="UP000067689"/>
    </source>
</evidence>
<dbReference type="InterPro" id="IPR047589">
    <property type="entry name" value="DUF11_rpt"/>
</dbReference>
<feature type="region of interest" description="Disordered" evidence="1">
    <location>
        <begin position="506"/>
        <end position="530"/>
    </location>
</feature>
<dbReference type="Gene3D" id="2.60.40.740">
    <property type="match status" value="1"/>
</dbReference>
<feature type="transmembrane region" description="Helical" evidence="2">
    <location>
        <begin position="676"/>
        <end position="695"/>
    </location>
</feature>
<feature type="region of interest" description="Disordered" evidence="1">
    <location>
        <begin position="21"/>
        <end position="47"/>
    </location>
</feature>
<accession>A0A0U4CME5</accession>
<dbReference type="Proteomes" id="UP000067689">
    <property type="component" value="Chromosome"/>
</dbReference>
<dbReference type="AlphaFoldDB" id="A0A0U4CME5"/>
<evidence type="ECO:0000259" key="3">
    <source>
        <dbReference type="Pfam" id="PF25549"/>
    </source>
</evidence>
<feature type="domain" description="DUF7927" evidence="3">
    <location>
        <begin position="8"/>
        <end position="98"/>
    </location>
</feature>
<dbReference type="NCBIfam" id="TIGR01451">
    <property type="entry name" value="B_ant_repeat"/>
    <property type="match status" value="1"/>
</dbReference>
<evidence type="ECO:0000256" key="2">
    <source>
        <dbReference type="SAM" id="Phobius"/>
    </source>
</evidence>
<sequence length="712" mass="74974">MGDADYTNASPAVVKDDLTSVLDDATYNEDATASSGSRPRYNEPRLRWSGPLKVDESVTITYSVTLKAGGDGDVKNVAWQPQCDESDPSCDQEPPTCENNVDPVTGGPCDLEDFKLPKLTIEKSADKTELPKNGEVVRYTVVATNSGPGDYTQSKPAYVTDDLTNVLDDATLDEDSIAADRTPAPTYSEPRISWKGALKSGESVTLTYEVTYDSTKNGDKDLTNVAFGSDTPPGPTPKCNPAVNGIDPTTGLPCDRVVVPGADLEVTKSVDPKDGSTVKAGQELTYTLTFDNDGKAAADVDYTDYLTKVLDDADVTSGPTAQDGSDLTVTPIQDEKFDVDGTVAAGDTVTVTYTVTVKPDGERGDDVLGNFLVEGDEPPPSDCEVDDPLCTENPVGQVEQRKSVSPSTGTTVQPGETLTYTLTFINVGKGNAAVNAVDDLKHVLDDATVVSQPKASDDTLKTSALKGTRYTITGTLSAGQSVTVTYRVKVKPAKELGDKQLANFLLGPNDPTPRNPDCEEGDPSCTQNPVGDLVAKKSVDPADGSTVKDGQRLTYTLSFTNAGKGPVKVSQVDHMAKALDDATLVSGPTSSDEALTVRRDGSDLKITGELAPGQSAAITYVLEVKPYGQQGDHRLDNFLTRAGETPSPTCEPGDDLCTTNPIDGGGGFLPNTGAGVAMGAVPLGLALLAIGSALVSRRRREEDTVTEGHLER</sequence>
<organism evidence="4 5">
    <name type="scientific">Aeromicrobium erythreum</name>
    <dbReference type="NCBI Taxonomy" id="2041"/>
    <lineage>
        <taxon>Bacteria</taxon>
        <taxon>Bacillati</taxon>
        <taxon>Actinomycetota</taxon>
        <taxon>Actinomycetes</taxon>
        <taxon>Propionibacteriales</taxon>
        <taxon>Nocardioidaceae</taxon>
        <taxon>Aeromicrobium</taxon>
    </lineage>
</organism>
<dbReference type="OrthoDB" id="134475at2"/>
<feature type="region of interest" description="Disordered" evidence="1">
    <location>
        <begin position="84"/>
        <end position="104"/>
    </location>
</feature>
<gene>
    <name evidence="4" type="ORF">AERYTH_06075</name>
</gene>
<keyword evidence="2" id="KW-0472">Membrane</keyword>
<dbReference type="NCBIfam" id="TIGR01167">
    <property type="entry name" value="LPXTG_anchor"/>
    <property type="match status" value="1"/>
</dbReference>
<keyword evidence="2" id="KW-0812">Transmembrane</keyword>
<feature type="domain" description="DUF7927" evidence="3">
    <location>
        <begin position="398"/>
        <end position="530"/>
    </location>
</feature>